<feature type="transmembrane region" description="Helical" evidence="2">
    <location>
        <begin position="377"/>
        <end position="400"/>
    </location>
</feature>
<keyword evidence="2" id="KW-1133">Transmembrane helix</keyword>
<feature type="region of interest" description="Disordered" evidence="1">
    <location>
        <begin position="1"/>
        <end position="20"/>
    </location>
</feature>
<feature type="transmembrane region" description="Helical" evidence="2">
    <location>
        <begin position="425"/>
        <end position="445"/>
    </location>
</feature>
<evidence type="ECO:0008006" key="5">
    <source>
        <dbReference type="Google" id="ProtNLM"/>
    </source>
</evidence>
<organism evidence="3 4">
    <name type="scientific">Micromonospora polyrhachis</name>
    <dbReference type="NCBI Taxonomy" id="1282883"/>
    <lineage>
        <taxon>Bacteria</taxon>
        <taxon>Bacillati</taxon>
        <taxon>Actinomycetota</taxon>
        <taxon>Actinomycetes</taxon>
        <taxon>Micromonosporales</taxon>
        <taxon>Micromonosporaceae</taxon>
        <taxon>Micromonospora</taxon>
    </lineage>
</organism>
<keyword evidence="4" id="KW-1185">Reference proteome</keyword>
<dbReference type="EMBL" id="JACHJW010000001">
    <property type="protein sequence ID" value="MBB4960853.1"/>
    <property type="molecule type" value="Genomic_DNA"/>
</dbReference>
<gene>
    <name evidence="3" type="ORF">FHR38_004586</name>
</gene>
<keyword evidence="2" id="KW-0472">Membrane</keyword>
<evidence type="ECO:0000313" key="3">
    <source>
        <dbReference type="EMBL" id="MBB4960853.1"/>
    </source>
</evidence>
<sequence>MTATTPRPSPPSAAVDPSHPTPVQWRRWVPLIVGVGYFAVVLIAAGTSPLDLIRYAGYVALALMLPGTLVYRALRRRPHTLVEDLAMGTAVGLVLELPAWAIFAALDLAGWLWLWPLTVVAVFAAVPGLRRHWLVRNYVTRAPLGWSWSVAGAVAFFTTYLSSVFLQRNPILPTDEGTRQYVDLAYQLSLAGEAKHQFPLHVPQVAAERLDYHWFGYAHMAATSLIGQIDLPVVALRLAVPGLCAAAIVLTAVLGWRVSGRPYVGAVAAMLFFVVGETNFTHPVTMPFGTQATFVIWHGMSMIYSWVLLIALIAALVDVVDQRTDRTVPPIGPGAFVLVGLLMFASSGAKASSVPVVALALAITALVLLVTRRRIPWAVVVAGILAGAAQLFATAVLYRFQAYGVQIGPLWSLEAFWARPADRSLWAQALVVIGVFAAFLINMQLRAAGVVPLLWQRRGRLEPGQLLLLAGTVAGLLFYLLVEQSGGGNQYFLRAGFTFAVVLSAWGYALVFERASLTVREKTILGGCAAGFVLVLVAIQLEFATWVSGNTPFDQLRPMLNWALGLAAVGLVVVLVWRSATGWQQALRGRGGLVALTAILLVGAPGLIMDMYKSEQHPNGGAYVNVPLPRSRVEAARWTREHSSPGDVVATNVHCVVRGNGWCDARGFWLSAYSERRVLVEGWAFAPRVAALGAYTPFWDQDLLRRNDEAFTAPTTDGLRDLRERYGVRWLVVDRSVNPEASDLRELARLRFDNGRMAVYELV</sequence>
<feature type="transmembrane region" description="Helical" evidence="2">
    <location>
        <begin position="112"/>
        <end position="130"/>
    </location>
</feature>
<feature type="transmembrane region" description="Helical" evidence="2">
    <location>
        <begin position="263"/>
        <end position="282"/>
    </location>
</feature>
<feature type="transmembrane region" description="Helical" evidence="2">
    <location>
        <begin position="559"/>
        <end position="577"/>
    </location>
</feature>
<dbReference type="RefSeq" id="WP_184536564.1">
    <property type="nucleotide sequence ID" value="NZ_JACHJW010000001.1"/>
</dbReference>
<feature type="transmembrane region" description="Helical" evidence="2">
    <location>
        <begin position="466"/>
        <end position="485"/>
    </location>
</feature>
<evidence type="ECO:0000256" key="1">
    <source>
        <dbReference type="SAM" id="MobiDB-lite"/>
    </source>
</evidence>
<evidence type="ECO:0000313" key="4">
    <source>
        <dbReference type="Proteomes" id="UP000578819"/>
    </source>
</evidence>
<dbReference type="Proteomes" id="UP000578819">
    <property type="component" value="Unassembled WGS sequence"/>
</dbReference>
<proteinExistence type="predicted"/>
<feature type="transmembrane region" description="Helical" evidence="2">
    <location>
        <begin position="142"/>
        <end position="166"/>
    </location>
</feature>
<feature type="transmembrane region" description="Helical" evidence="2">
    <location>
        <begin position="85"/>
        <end position="106"/>
    </location>
</feature>
<protein>
    <recommendedName>
        <fullName evidence="5">Chlor_Arch_YYY domain-containing protein</fullName>
    </recommendedName>
</protein>
<feature type="transmembrane region" description="Helical" evidence="2">
    <location>
        <begin position="52"/>
        <end position="73"/>
    </location>
</feature>
<reference evidence="3 4" key="1">
    <citation type="submission" date="2020-08" db="EMBL/GenBank/DDBJ databases">
        <title>Sequencing the genomes of 1000 actinobacteria strains.</title>
        <authorList>
            <person name="Klenk H.-P."/>
        </authorList>
    </citation>
    <scope>NUCLEOTIDE SEQUENCE [LARGE SCALE GENOMIC DNA]</scope>
    <source>
        <strain evidence="3 4">DSM 45886</strain>
    </source>
</reference>
<feature type="transmembrane region" description="Helical" evidence="2">
    <location>
        <begin position="294"/>
        <end position="316"/>
    </location>
</feature>
<feature type="transmembrane region" description="Helical" evidence="2">
    <location>
        <begin position="589"/>
        <end position="609"/>
    </location>
</feature>
<keyword evidence="2" id="KW-0812">Transmembrane</keyword>
<feature type="transmembrane region" description="Helical" evidence="2">
    <location>
        <begin position="328"/>
        <end position="346"/>
    </location>
</feature>
<dbReference type="AlphaFoldDB" id="A0A7W7STU2"/>
<evidence type="ECO:0000256" key="2">
    <source>
        <dbReference type="SAM" id="Phobius"/>
    </source>
</evidence>
<feature type="transmembrane region" description="Helical" evidence="2">
    <location>
        <begin position="491"/>
        <end position="512"/>
    </location>
</feature>
<comment type="caution">
    <text evidence="3">The sequence shown here is derived from an EMBL/GenBank/DDBJ whole genome shotgun (WGS) entry which is preliminary data.</text>
</comment>
<feature type="transmembrane region" description="Helical" evidence="2">
    <location>
        <begin position="234"/>
        <end position="256"/>
    </location>
</feature>
<feature type="transmembrane region" description="Helical" evidence="2">
    <location>
        <begin position="524"/>
        <end position="547"/>
    </location>
</feature>
<feature type="transmembrane region" description="Helical" evidence="2">
    <location>
        <begin position="352"/>
        <end position="370"/>
    </location>
</feature>
<name>A0A7W7STU2_9ACTN</name>
<feature type="transmembrane region" description="Helical" evidence="2">
    <location>
        <begin position="28"/>
        <end position="46"/>
    </location>
</feature>
<accession>A0A7W7STU2</accession>